<dbReference type="SUPFAM" id="SSF158682">
    <property type="entry name" value="TerB-like"/>
    <property type="match status" value="1"/>
</dbReference>
<keyword evidence="3" id="KW-1185">Reference proteome</keyword>
<dbReference type="OrthoDB" id="6543050at2"/>
<dbReference type="STRING" id="525918.SAMN05660964_01789"/>
<dbReference type="Proteomes" id="UP000199397">
    <property type="component" value="Unassembled WGS sequence"/>
</dbReference>
<evidence type="ECO:0000313" key="2">
    <source>
        <dbReference type="EMBL" id="SEA53043.1"/>
    </source>
</evidence>
<evidence type="ECO:0000313" key="3">
    <source>
        <dbReference type="Proteomes" id="UP000199397"/>
    </source>
</evidence>
<organism evidence="2 3">
    <name type="scientific">Thiothrix caldifontis</name>
    <dbReference type="NCBI Taxonomy" id="525918"/>
    <lineage>
        <taxon>Bacteria</taxon>
        <taxon>Pseudomonadati</taxon>
        <taxon>Pseudomonadota</taxon>
        <taxon>Gammaproteobacteria</taxon>
        <taxon>Thiotrichales</taxon>
        <taxon>Thiotrichaceae</taxon>
        <taxon>Thiothrix</taxon>
    </lineage>
</organism>
<dbReference type="InterPro" id="IPR007791">
    <property type="entry name" value="DjlA_N"/>
</dbReference>
<protein>
    <submittedName>
        <fullName evidence="2">Tellurite resistance protein TerB</fullName>
    </submittedName>
</protein>
<sequence length="151" mass="16672">MSFFDSLKEKVGEARAKLATEVGKFKNREFMEACVAGCGLVAAADGSIDSSEKQKMMKFIQQSDELKVFETKDVIAVFNKVTENFEFDNEIGKAEALKMIGKLRSKPDAARLMVRVCMAIGSADGTFDDKEKQVVREICRDLGVPADDFGL</sequence>
<dbReference type="EMBL" id="FNQP01000009">
    <property type="protein sequence ID" value="SEA53043.1"/>
    <property type="molecule type" value="Genomic_DNA"/>
</dbReference>
<dbReference type="AlphaFoldDB" id="A0A1H4BY85"/>
<proteinExistence type="predicted"/>
<feature type="domain" description="Co-chaperone DjlA N-terminal" evidence="1">
    <location>
        <begin position="32"/>
        <end position="149"/>
    </location>
</feature>
<dbReference type="Pfam" id="PF05099">
    <property type="entry name" value="TerB"/>
    <property type="match status" value="1"/>
</dbReference>
<dbReference type="CDD" id="cd07176">
    <property type="entry name" value="terB"/>
    <property type="match status" value="1"/>
</dbReference>
<dbReference type="RefSeq" id="WP_093067620.1">
    <property type="nucleotide sequence ID" value="NZ_FNQP01000009.1"/>
</dbReference>
<dbReference type="InterPro" id="IPR029024">
    <property type="entry name" value="TerB-like"/>
</dbReference>
<accession>A0A1H4BY85</accession>
<evidence type="ECO:0000259" key="1">
    <source>
        <dbReference type="Pfam" id="PF05099"/>
    </source>
</evidence>
<dbReference type="Gene3D" id="1.10.3680.10">
    <property type="entry name" value="TerB-like"/>
    <property type="match status" value="1"/>
</dbReference>
<reference evidence="2 3" key="1">
    <citation type="submission" date="2016-10" db="EMBL/GenBank/DDBJ databases">
        <authorList>
            <person name="de Groot N.N."/>
        </authorList>
    </citation>
    <scope>NUCLEOTIDE SEQUENCE [LARGE SCALE GENOMIC DNA]</scope>
    <source>
        <strain evidence="2 3">DSM 21228</strain>
    </source>
</reference>
<gene>
    <name evidence="2" type="ORF">SAMN05660964_01789</name>
</gene>
<name>A0A1H4BY85_9GAMM</name>